<name>A0A0A8XY87_ARUDO</name>
<organism evidence="1">
    <name type="scientific">Arundo donax</name>
    <name type="common">Giant reed</name>
    <name type="synonym">Donax arundinaceus</name>
    <dbReference type="NCBI Taxonomy" id="35708"/>
    <lineage>
        <taxon>Eukaryota</taxon>
        <taxon>Viridiplantae</taxon>
        <taxon>Streptophyta</taxon>
        <taxon>Embryophyta</taxon>
        <taxon>Tracheophyta</taxon>
        <taxon>Spermatophyta</taxon>
        <taxon>Magnoliopsida</taxon>
        <taxon>Liliopsida</taxon>
        <taxon>Poales</taxon>
        <taxon>Poaceae</taxon>
        <taxon>PACMAD clade</taxon>
        <taxon>Arundinoideae</taxon>
        <taxon>Arundineae</taxon>
        <taxon>Arundo</taxon>
    </lineage>
</organism>
<dbReference type="EMBL" id="GBRH01280162">
    <property type="protein sequence ID" value="JAD17733.1"/>
    <property type="molecule type" value="Transcribed_RNA"/>
</dbReference>
<reference evidence="1" key="2">
    <citation type="journal article" date="2015" name="Data Brief">
        <title>Shoot transcriptome of the giant reed, Arundo donax.</title>
        <authorList>
            <person name="Barrero R.A."/>
            <person name="Guerrero F.D."/>
            <person name="Moolhuijzen P."/>
            <person name="Goolsby J.A."/>
            <person name="Tidwell J."/>
            <person name="Bellgard S.E."/>
            <person name="Bellgard M.I."/>
        </authorList>
    </citation>
    <scope>NUCLEOTIDE SEQUENCE</scope>
    <source>
        <tissue evidence="1">Shoot tissue taken approximately 20 cm above the soil surface</tissue>
    </source>
</reference>
<proteinExistence type="predicted"/>
<evidence type="ECO:0000313" key="1">
    <source>
        <dbReference type="EMBL" id="JAD17733.1"/>
    </source>
</evidence>
<accession>A0A0A8XY87</accession>
<sequence>MDTALGFLQGLRTDPRKYGQSNEPEPERYYT</sequence>
<dbReference type="AlphaFoldDB" id="A0A0A8XY87"/>
<protein>
    <submittedName>
        <fullName evidence="1">Uncharacterized protein</fullName>
    </submittedName>
</protein>
<reference evidence="1" key="1">
    <citation type="submission" date="2014-09" db="EMBL/GenBank/DDBJ databases">
        <authorList>
            <person name="Magalhaes I.L.F."/>
            <person name="Oliveira U."/>
            <person name="Santos F.R."/>
            <person name="Vidigal T.H.D.A."/>
            <person name="Brescovit A.D."/>
            <person name="Santos A.J."/>
        </authorList>
    </citation>
    <scope>NUCLEOTIDE SEQUENCE</scope>
    <source>
        <tissue evidence="1">Shoot tissue taken approximately 20 cm above the soil surface</tissue>
    </source>
</reference>